<accession>A0A834YBY3</accession>
<comment type="caution">
    <text evidence="1">The sequence shown here is derived from an EMBL/GenBank/DDBJ whole genome shotgun (WGS) entry which is preliminary data.</text>
</comment>
<sequence length="114" mass="13117">MNQQTPISEKLLMASFTRKEMLSNGSSGWRYQGPLLPEAKLEDKELKMSLLVCNRILKTNVELDVFVIIDTVACTEAWGSIKCPCLEVKDHHLNYQRECSDQMFQRAVTLKLRI</sequence>
<evidence type="ECO:0000313" key="1">
    <source>
        <dbReference type="EMBL" id="KAF8378693.1"/>
    </source>
</evidence>
<dbReference type="AlphaFoldDB" id="A0A834YBY3"/>
<dbReference type="EMBL" id="JABCRI010000023">
    <property type="protein sequence ID" value="KAF8378693.1"/>
    <property type="molecule type" value="Genomic_DNA"/>
</dbReference>
<gene>
    <name evidence="1" type="ORF">HHK36_030042</name>
</gene>
<name>A0A834YBY3_TETSI</name>
<reference evidence="1 2" key="1">
    <citation type="submission" date="2020-04" db="EMBL/GenBank/DDBJ databases">
        <title>Plant Genome Project.</title>
        <authorList>
            <person name="Zhang R.-G."/>
        </authorList>
    </citation>
    <scope>NUCLEOTIDE SEQUENCE [LARGE SCALE GENOMIC DNA]</scope>
    <source>
        <strain evidence="1">YNK0</strain>
        <tissue evidence="1">Leaf</tissue>
    </source>
</reference>
<evidence type="ECO:0000313" key="2">
    <source>
        <dbReference type="Proteomes" id="UP000655225"/>
    </source>
</evidence>
<keyword evidence="2" id="KW-1185">Reference proteome</keyword>
<protein>
    <submittedName>
        <fullName evidence="1">Uncharacterized protein</fullName>
    </submittedName>
</protein>
<dbReference type="Proteomes" id="UP000655225">
    <property type="component" value="Unassembled WGS sequence"/>
</dbReference>
<proteinExistence type="predicted"/>
<organism evidence="1 2">
    <name type="scientific">Tetracentron sinense</name>
    <name type="common">Spur-leaf</name>
    <dbReference type="NCBI Taxonomy" id="13715"/>
    <lineage>
        <taxon>Eukaryota</taxon>
        <taxon>Viridiplantae</taxon>
        <taxon>Streptophyta</taxon>
        <taxon>Embryophyta</taxon>
        <taxon>Tracheophyta</taxon>
        <taxon>Spermatophyta</taxon>
        <taxon>Magnoliopsida</taxon>
        <taxon>Trochodendrales</taxon>
        <taxon>Trochodendraceae</taxon>
        <taxon>Tetracentron</taxon>
    </lineage>
</organism>